<dbReference type="Pfam" id="PF00876">
    <property type="entry name" value="Innexin"/>
    <property type="match status" value="1"/>
</dbReference>
<feature type="transmembrane region" description="Helical" evidence="9">
    <location>
        <begin position="312"/>
        <end position="336"/>
    </location>
</feature>
<keyword evidence="3" id="KW-1003">Cell membrane</keyword>
<feature type="transmembrane region" description="Helical" evidence="9">
    <location>
        <begin position="125"/>
        <end position="147"/>
    </location>
</feature>
<dbReference type="GO" id="GO:0005243">
    <property type="term" value="F:gap junction channel activity"/>
    <property type="evidence" value="ECO:0007669"/>
    <property type="project" value="TreeGrafter"/>
</dbReference>
<dbReference type="PANTHER" id="PTHR11893:SF36">
    <property type="entry name" value="INNEXIN-5"/>
    <property type="match status" value="1"/>
</dbReference>
<evidence type="ECO:0000256" key="6">
    <source>
        <dbReference type="ARBA" id="ARBA00023065"/>
    </source>
</evidence>
<keyword evidence="7 9" id="KW-0472">Membrane</keyword>
<evidence type="ECO:0000256" key="7">
    <source>
        <dbReference type="ARBA" id="ARBA00023136"/>
    </source>
</evidence>
<sequence>MYRTHRTRNFEHVTGAFPMDTAFVTGLSKFKLDSARLRKDDDFADRISHTFTTAIIVVFSLVISCRQYIGKPIACWVPTEFTRAQEEYTENVCWITSTYFINPGNVNYPKDSIERYQQTIGYYQWVPLVLLIQAFLFNLPCLIWRLFNWQSGIQLSNIMEVACDVEMIKDPLSRQTSVRYVAKHIEDSLGSHREYRSGCATKLRQCVAKNCCFFWFGKRYGNFLVCLYLICKACYICNVIGQFFLMNKYLGTNYTFYGLELLRDLAEGRQWEESGNFPRITLCDFYVRRVGANNHRHTVQCVLPINMFNEKIYIFLWFWMILVSVVSISSFMFWIYKSVFRTNRSHFVRKFLKLRNILEPGDKKKSFQFVDEYLRPDGVFILRLIAQNSGELVASEVTEALWLMYKGRCMLSIGLPNDLKEPLPPSAPQVGDRGPGSGRGAAAASAAKRRLPNTHPHAQPLNSIDDDPGEFGPFRRGQVAVTSCYTTVVPGYSILPGIERCVPWLAPPCPKLKVL</sequence>
<evidence type="ECO:0000256" key="8">
    <source>
        <dbReference type="ARBA" id="ARBA00023303"/>
    </source>
</evidence>
<keyword evidence="4 9" id="KW-0812">Transmembrane</keyword>
<feature type="transmembrane region" description="Helical" evidence="9">
    <location>
        <begin position="47"/>
        <end position="69"/>
    </location>
</feature>
<evidence type="ECO:0000313" key="12">
    <source>
        <dbReference type="WBParaSite" id="maker-uti_cns_0001336-snap-gene-0.2-mRNA-1"/>
    </source>
</evidence>
<dbReference type="PRINTS" id="PR01262">
    <property type="entry name" value="INNEXIN"/>
</dbReference>
<evidence type="ECO:0000256" key="3">
    <source>
        <dbReference type="ARBA" id="ARBA00022475"/>
    </source>
</evidence>
<comment type="similarity">
    <text evidence="9">Belongs to the pannexin family.</text>
</comment>
<feature type="transmembrane region" description="Helical" evidence="9">
    <location>
        <begin position="223"/>
        <end position="245"/>
    </location>
</feature>
<keyword evidence="6 9" id="KW-0406">Ion transport</keyword>
<gene>
    <name evidence="9" type="primary">inx</name>
</gene>
<dbReference type="GO" id="GO:0005886">
    <property type="term" value="C:plasma membrane"/>
    <property type="evidence" value="ECO:0007669"/>
    <property type="project" value="UniProtKB-SubCell"/>
</dbReference>
<comment type="function">
    <text evidence="9">Structural component of the gap junctions.</text>
</comment>
<dbReference type="GO" id="GO:0034220">
    <property type="term" value="P:monoatomic ion transmembrane transport"/>
    <property type="evidence" value="ECO:0007669"/>
    <property type="project" value="UniProtKB-KW"/>
</dbReference>
<evidence type="ECO:0000256" key="2">
    <source>
        <dbReference type="ARBA" id="ARBA00022448"/>
    </source>
</evidence>
<evidence type="ECO:0000256" key="10">
    <source>
        <dbReference type="SAM" id="MobiDB-lite"/>
    </source>
</evidence>
<dbReference type="PANTHER" id="PTHR11893">
    <property type="entry name" value="INNEXIN"/>
    <property type="match status" value="1"/>
</dbReference>
<dbReference type="InterPro" id="IPR000990">
    <property type="entry name" value="Innexin"/>
</dbReference>
<comment type="subcellular location">
    <subcellularLocation>
        <location evidence="1 9">Cell membrane</location>
        <topology evidence="1 9">Multi-pass membrane protein</topology>
    </subcellularLocation>
</comment>
<dbReference type="Proteomes" id="UP000095280">
    <property type="component" value="Unplaced"/>
</dbReference>
<keyword evidence="8 9" id="KW-0407">Ion channel</keyword>
<evidence type="ECO:0000256" key="1">
    <source>
        <dbReference type="ARBA" id="ARBA00004651"/>
    </source>
</evidence>
<reference evidence="12" key="1">
    <citation type="submission" date="2016-11" db="UniProtKB">
        <authorList>
            <consortium name="WormBaseParasite"/>
        </authorList>
    </citation>
    <scope>IDENTIFICATION</scope>
</reference>
<evidence type="ECO:0000313" key="11">
    <source>
        <dbReference type="Proteomes" id="UP000095280"/>
    </source>
</evidence>
<organism evidence="11 12">
    <name type="scientific">Macrostomum lignano</name>
    <dbReference type="NCBI Taxonomy" id="282301"/>
    <lineage>
        <taxon>Eukaryota</taxon>
        <taxon>Metazoa</taxon>
        <taxon>Spiralia</taxon>
        <taxon>Lophotrochozoa</taxon>
        <taxon>Platyhelminthes</taxon>
        <taxon>Rhabditophora</taxon>
        <taxon>Macrostomorpha</taxon>
        <taxon>Macrostomida</taxon>
        <taxon>Macrostomidae</taxon>
        <taxon>Macrostomum</taxon>
    </lineage>
</organism>
<evidence type="ECO:0000256" key="4">
    <source>
        <dbReference type="ARBA" id="ARBA00022692"/>
    </source>
</evidence>
<proteinExistence type="inferred from homology"/>
<dbReference type="PROSITE" id="PS51013">
    <property type="entry name" value="PANNEXIN"/>
    <property type="match status" value="1"/>
</dbReference>
<evidence type="ECO:0000256" key="9">
    <source>
        <dbReference type="RuleBase" id="RU010713"/>
    </source>
</evidence>
<evidence type="ECO:0000256" key="5">
    <source>
        <dbReference type="ARBA" id="ARBA00022989"/>
    </source>
</evidence>
<keyword evidence="2 9" id="KW-0813">Transport</keyword>
<accession>A0A1I8GBK4</accession>
<dbReference type="WBParaSite" id="maker-uti_cns_0001336-snap-gene-0.2-mRNA-1">
    <property type="protein sequence ID" value="maker-uti_cns_0001336-snap-gene-0.2-mRNA-1"/>
    <property type="gene ID" value="maker-uti_cns_0001336-snap-gene-0.2"/>
</dbReference>
<protein>
    <recommendedName>
        <fullName evidence="9">Innexin</fullName>
    </recommendedName>
</protein>
<name>A0A1I8GBK4_9PLAT</name>
<dbReference type="GO" id="GO:0005921">
    <property type="term" value="C:gap junction"/>
    <property type="evidence" value="ECO:0007669"/>
    <property type="project" value="UniProtKB-UniRule"/>
</dbReference>
<keyword evidence="5 9" id="KW-1133">Transmembrane helix</keyword>
<keyword evidence="11" id="KW-1185">Reference proteome</keyword>
<dbReference type="AlphaFoldDB" id="A0A1I8GBK4"/>
<feature type="region of interest" description="Disordered" evidence="10">
    <location>
        <begin position="422"/>
        <end position="469"/>
    </location>
</feature>